<gene>
    <name evidence="1" type="ORF">GGR13_002705</name>
</gene>
<reference evidence="1 2" key="1">
    <citation type="submission" date="2020-08" db="EMBL/GenBank/DDBJ databases">
        <title>Genomic Encyclopedia of Type Strains, Phase IV (KMG-IV): sequencing the most valuable type-strain genomes for metagenomic binning, comparative biology and taxonomic classification.</title>
        <authorList>
            <person name="Goeker M."/>
        </authorList>
    </citation>
    <scope>NUCLEOTIDE SEQUENCE [LARGE SCALE GENOMIC DNA]</scope>
    <source>
        <strain evidence="1 2">DSM 4737</strain>
    </source>
</reference>
<dbReference type="AlphaFoldDB" id="A0A7W9CJZ9"/>
<organism evidence="1 2">
    <name type="scientific">Brevundimonas variabilis</name>
    <dbReference type="NCBI Taxonomy" id="74312"/>
    <lineage>
        <taxon>Bacteria</taxon>
        <taxon>Pseudomonadati</taxon>
        <taxon>Pseudomonadota</taxon>
        <taxon>Alphaproteobacteria</taxon>
        <taxon>Caulobacterales</taxon>
        <taxon>Caulobacteraceae</taxon>
        <taxon>Brevundimonas</taxon>
    </lineage>
</organism>
<sequence length="305" mass="33803">MSSLPSNRLKFGALAIGLAIVSHFALPDEARASPNDAQVIVELCEKMVLDSGGFVAEADQAWNVDLVLPNGGALYYMGTTHPSDASSLEYDEIIAAYRRFDPTAVFFEGCCEVRTKSEADARAIHETALVQFLAKLDGVAPISLEPSDISLRLALLAEYSALDVQLFYLLRDIAQERERRDAQGEVLRRRAQWYLDKLLDMPGPLPDWPLKSLEDVDNAVQVRWPSASWQTIPLNWFTPYVNSDSAGPLLFHQINRLENKYRNATMYRHLASAALRGERVFAAVGRSHVALQADALQCALGNQVG</sequence>
<dbReference type="Proteomes" id="UP000545037">
    <property type="component" value="Unassembled WGS sequence"/>
</dbReference>
<protein>
    <submittedName>
        <fullName evidence="1">Uncharacterized protein</fullName>
    </submittedName>
</protein>
<dbReference type="RefSeq" id="WP_183214048.1">
    <property type="nucleotide sequence ID" value="NZ_JACHOR010000004.1"/>
</dbReference>
<evidence type="ECO:0000313" key="2">
    <source>
        <dbReference type="Proteomes" id="UP000545037"/>
    </source>
</evidence>
<accession>A0A7W9CJZ9</accession>
<name>A0A7W9CJZ9_9CAUL</name>
<keyword evidence="2" id="KW-1185">Reference proteome</keyword>
<evidence type="ECO:0000313" key="1">
    <source>
        <dbReference type="EMBL" id="MBB5747098.1"/>
    </source>
</evidence>
<dbReference type="EMBL" id="JACHOR010000004">
    <property type="protein sequence ID" value="MBB5747098.1"/>
    <property type="molecule type" value="Genomic_DNA"/>
</dbReference>
<comment type="caution">
    <text evidence="1">The sequence shown here is derived from an EMBL/GenBank/DDBJ whole genome shotgun (WGS) entry which is preliminary data.</text>
</comment>
<proteinExistence type="predicted"/>